<evidence type="ECO:0000256" key="1">
    <source>
        <dbReference type="ARBA" id="ARBA00001933"/>
    </source>
</evidence>
<dbReference type="InterPro" id="IPR050571">
    <property type="entry name" value="Class-IV_PLP-Dep_Aminotrnsfr"/>
</dbReference>
<dbReference type="GO" id="GO:0046394">
    <property type="term" value="P:carboxylic acid biosynthetic process"/>
    <property type="evidence" value="ECO:0007669"/>
    <property type="project" value="UniProtKB-ARBA"/>
</dbReference>
<name>A0A160TRJ7_9ZZZZ</name>
<evidence type="ECO:0000256" key="3">
    <source>
        <dbReference type="ARBA" id="ARBA00022898"/>
    </source>
</evidence>
<dbReference type="FunFam" id="3.20.10.10:FF:000002">
    <property type="entry name" value="D-alanine aminotransferase"/>
    <property type="match status" value="1"/>
</dbReference>
<dbReference type="AlphaFoldDB" id="A0A160TRJ7"/>
<sequence>MIEGETMTQERVAYINGDYLPESEVKVSFRDRGFVLGDAVFDTARTFEGKIFRLDDHIDRLYRSLKAVDMDSGVLPEEMAQISQRVVEKNLPLLGEDGDYWVFQRVTRGAKSIVGNSQTDSGATVIVECTPLPLETRAPMFRDGIDVLTPVIRRIPPECLSPNIKNVNYMNLVLAEEEVKGKAEHPWAVLLDTRGFLCEGIGSNIFLVRDGVILTPRPQFVLEGVSRQIVIDLAVDLGIPVSEDDLTTFQAETADEAFMTSTSLCLCPARSYNGKILGDGKVPGPVTTQLTAAFSELVGYDFVGQYLRALDTT</sequence>
<dbReference type="GO" id="GO:0008652">
    <property type="term" value="P:amino acid biosynthetic process"/>
    <property type="evidence" value="ECO:0007669"/>
    <property type="project" value="UniProtKB-ARBA"/>
</dbReference>
<dbReference type="InterPro" id="IPR043132">
    <property type="entry name" value="BCAT-like_C"/>
</dbReference>
<keyword evidence="4" id="KW-0032">Aminotransferase</keyword>
<dbReference type="Gene3D" id="3.30.470.10">
    <property type="match status" value="1"/>
</dbReference>
<evidence type="ECO:0000256" key="2">
    <source>
        <dbReference type="ARBA" id="ARBA00009320"/>
    </source>
</evidence>
<keyword evidence="3" id="KW-0663">Pyridoxal phosphate</keyword>
<dbReference type="EC" id="2.6.1.42" evidence="4"/>
<organism evidence="4">
    <name type="scientific">hydrothermal vent metagenome</name>
    <dbReference type="NCBI Taxonomy" id="652676"/>
    <lineage>
        <taxon>unclassified sequences</taxon>
        <taxon>metagenomes</taxon>
        <taxon>ecological metagenomes</taxon>
    </lineage>
</organism>
<dbReference type="PANTHER" id="PTHR42743:SF11">
    <property type="entry name" value="AMINODEOXYCHORISMATE LYASE"/>
    <property type="match status" value="1"/>
</dbReference>
<dbReference type="GO" id="GO:0005829">
    <property type="term" value="C:cytosol"/>
    <property type="evidence" value="ECO:0007669"/>
    <property type="project" value="TreeGrafter"/>
</dbReference>
<reference evidence="4" key="1">
    <citation type="submission" date="2015-10" db="EMBL/GenBank/DDBJ databases">
        <authorList>
            <person name="Gilbert D.G."/>
        </authorList>
    </citation>
    <scope>NUCLEOTIDE SEQUENCE</scope>
</reference>
<dbReference type="InterPro" id="IPR001544">
    <property type="entry name" value="Aminotrans_IV"/>
</dbReference>
<protein>
    <submittedName>
        <fullName evidence="4">Branched-chain amino acid aminotransferase</fullName>
        <ecNumber evidence="4">2.6.1.42</ecNumber>
    </submittedName>
</protein>
<comment type="similarity">
    <text evidence="2">Belongs to the class-IV pyridoxal-phosphate-dependent aminotransferase family.</text>
</comment>
<evidence type="ECO:0000313" key="4">
    <source>
        <dbReference type="EMBL" id="CUS51527.1"/>
    </source>
</evidence>
<dbReference type="InterPro" id="IPR043131">
    <property type="entry name" value="BCAT-like_N"/>
</dbReference>
<keyword evidence="4" id="KW-0808">Transferase</keyword>
<dbReference type="PROSITE" id="PS00770">
    <property type="entry name" value="AA_TRANSFER_CLASS_4"/>
    <property type="match status" value="1"/>
</dbReference>
<accession>A0A160TRJ7</accession>
<dbReference type="Gene3D" id="3.20.10.10">
    <property type="entry name" value="D-amino Acid Aminotransferase, subunit A, domain 2"/>
    <property type="match status" value="1"/>
</dbReference>
<proteinExistence type="inferred from homology"/>
<dbReference type="SUPFAM" id="SSF56752">
    <property type="entry name" value="D-aminoacid aminotransferase-like PLP-dependent enzymes"/>
    <property type="match status" value="1"/>
</dbReference>
<gene>
    <name evidence="4" type="ORF">MGWOODY_XGa2335</name>
</gene>
<dbReference type="Pfam" id="PF01063">
    <property type="entry name" value="Aminotran_4"/>
    <property type="match status" value="1"/>
</dbReference>
<comment type="cofactor">
    <cofactor evidence="1">
        <name>pyridoxal 5'-phosphate</name>
        <dbReference type="ChEBI" id="CHEBI:597326"/>
    </cofactor>
</comment>
<dbReference type="InterPro" id="IPR036038">
    <property type="entry name" value="Aminotransferase-like"/>
</dbReference>
<dbReference type="EMBL" id="CZRL01000064">
    <property type="protein sequence ID" value="CUS51527.1"/>
    <property type="molecule type" value="Genomic_DNA"/>
</dbReference>
<dbReference type="PANTHER" id="PTHR42743">
    <property type="entry name" value="AMINO-ACID AMINOTRANSFERASE"/>
    <property type="match status" value="1"/>
</dbReference>
<dbReference type="GO" id="GO:0004084">
    <property type="term" value="F:branched-chain-amino-acid transaminase activity"/>
    <property type="evidence" value="ECO:0007669"/>
    <property type="project" value="UniProtKB-EC"/>
</dbReference>
<dbReference type="InterPro" id="IPR018300">
    <property type="entry name" value="Aminotrans_IV_CS"/>
</dbReference>